<dbReference type="AlphaFoldDB" id="A0AA36IGJ8"/>
<evidence type="ECO:0000313" key="2">
    <source>
        <dbReference type="Proteomes" id="UP001178507"/>
    </source>
</evidence>
<gene>
    <name evidence="1" type="ORF">EVOR1521_LOCUS13202</name>
</gene>
<protein>
    <submittedName>
        <fullName evidence="1">Uncharacterized protein</fullName>
    </submittedName>
</protein>
<keyword evidence="2" id="KW-1185">Reference proteome</keyword>
<proteinExistence type="predicted"/>
<dbReference type="InterPro" id="IPR027417">
    <property type="entry name" value="P-loop_NTPase"/>
</dbReference>
<evidence type="ECO:0000313" key="1">
    <source>
        <dbReference type="EMBL" id="CAJ1387055.1"/>
    </source>
</evidence>
<sequence length="563" mass="64192">MADGVARGPAELLAEKIQLLKEPQGASRLQRYLAPKYVVREKDIDGEKLLVCDFKDSAKFAIVSSELMQNLTAWVEDCVSSRHICTINGMVKTGKSTVLTRLLPQIILTKIPNAEICVLDFATFLNAGAEPGAMEEGLLKRVAAWATSAGFHVGPGDMLHLDELMDNLDRSGRTVFFLIDEVQRYFQVQEGTIPTWDILKGFLRVSIEDSNLHFAITGSGMVLAWQNFVRMTPNGFTFPGVCQRFFLPWQNPVQELDYARQEFLAAAANEAEREELSELLGEIPSVPLMAYTAAVWKREPSKNDAQKRVSMKLRNEFVTEMTPLLADPSWSNPPRLRYIRDLANGQATSDPAVFFDETVYDCFLKAYIDEKNGNFSFVNNPWTVCVARCIDARGALLNQSNFPVLQWCQNEQRLQQLARVGEFVQGTLRRWCSSPKGRKNRQLSVKEKQDRRLVETICRRHGTQHGWHPTKGDPYFERLLSWSNDAVNKSIQKRLEDKRKKNKTEPERLDMPWCTYLEMLRNANAHLSSTTRAEYEELLFHCLPPRPDLLLAALRNFTLSRPQ</sequence>
<dbReference type="EMBL" id="CAUJNA010001447">
    <property type="protein sequence ID" value="CAJ1387055.1"/>
    <property type="molecule type" value="Genomic_DNA"/>
</dbReference>
<organism evidence="1 2">
    <name type="scientific">Effrenium voratum</name>
    <dbReference type="NCBI Taxonomy" id="2562239"/>
    <lineage>
        <taxon>Eukaryota</taxon>
        <taxon>Sar</taxon>
        <taxon>Alveolata</taxon>
        <taxon>Dinophyceae</taxon>
        <taxon>Suessiales</taxon>
        <taxon>Symbiodiniaceae</taxon>
        <taxon>Effrenium</taxon>
    </lineage>
</organism>
<name>A0AA36IGJ8_9DINO</name>
<comment type="caution">
    <text evidence="1">The sequence shown here is derived from an EMBL/GenBank/DDBJ whole genome shotgun (WGS) entry which is preliminary data.</text>
</comment>
<dbReference type="SUPFAM" id="SSF52540">
    <property type="entry name" value="P-loop containing nucleoside triphosphate hydrolases"/>
    <property type="match status" value="1"/>
</dbReference>
<dbReference type="Proteomes" id="UP001178507">
    <property type="component" value="Unassembled WGS sequence"/>
</dbReference>
<reference evidence="1" key="1">
    <citation type="submission" date="2023-08" db="EMBL/GenBank/DDBJ databases">
        <authorList>
            <person name="Chen Y."/>
            <person name="Shah S."/>
            <person name="Dougan E. K."/>
            <person name="Thang M."/>
            <person name="Chan C."/>
        </authorList>
    </citation>
    <scope>NUCLEOTIDE SEQUENCE</scope>
</reference>
<accession>A0AA36IGJ8</accession>